<proteinExistence type="inferred from homology"/>
<comment type="subunit">
    <text evidence="4 8">Dimer of large and small chains.</text>
</comment>
<evidence type="ECO:0000256" key="7">
    <source>
        <dbReference type="ARBA" id="ARBA00048670"/>
    </source>
</evidence>
<keyword evidence="5 8" id="KW-0028">Amino-acid biosynthesis</keyword>
<feature type="domain" description="ACT" evidence="9">
    <location>
        <begin position="19"/>
        <end position="99"/>
    </location>
</feature>
<comment type="pathway">
    <text evidence="2 8">Amino-acid biosynthesis; L-valine biosynthesis; L-valine from pyruvate: step 1/4.</text>
</comment>
<dbReference type="EMBL" id="BMFD01000016">
    <property type="protein sequence ID" value="GGC51548.1"/>
    <property type="molecule type" value="Genomic_DNA"/>
</dbReference>
<dbReference type="InterPro" id="IPR004789">
    <property type="entry name" value="Acetalactate_synth_ssu"/>
</dbReference>
<dbReference type="InterPro" id="IPR054480">
    <property type="entry name" value="AHAS_small-like_ACT"/>
</dbReference>
<comment type="catalytic activity">
    <reaction evidence="7 8">
        <text>2 pyruvate + H(+) = (2S)-2-acetolactate + CO2</text>
        <dbReference type="Rhea" id="RHEA:25249"/>
        <dbReference type="ChEBI" id="CHEBI:15361"/>
        <dbReference type="ChEBI" id="CHEBI:15378"/>
        <dbReference type="ChEBI" id="CHEBI:16526"/>
        <dbReference type="ChEBI" id="CHEBI:58476"/>
        <dbReference type="EC" id="2.2.1.6"/>
    </reaction>
</comment>
<gene>
    <name evidence="10" type="primary">ilvH</name>
    <name evidence="10" type="ORF">GCM10010993_32560</name>
</gene>
<evidence type="ECO:0000256" key="4">
    <source>
        <dbReference type="ARBA" id="ARBA00011744"/>
    </source>
</evidence>
<reference evidence="11" key="1">
    <citation type="journal article" date="2019" name="Int. J. Syst. Evol. Microbiol.">
        <title>The Global Catalogue of Microorganisms (GCM) 10K type strain sequencing project: providing services to taxonomists for standard genome sequencing and annotation.</title>
        <authorList>
            <consortium name="The Broad Institute Genomics Platform"/>
            <consortium name="The Broad Institute Genome Sequencing Center for Infectious Disease"/>
            <person name="Wu L."/>
            <person name="Ma J."/>
        </authorList>
    </citation>
    <scope>NUCLEOTIDE SEQUENCE [LARGE SCALE GENOMIC DNA]</scope>
    <source>
        <strain evidence="11">CGMCC 1.12479</strain>
    </source>
</reference>
<dbReference type="NCBIfam" id="TIGR00119">
    <property type="entry name" value="acolac_sm"/>
    <property type="match status" value="1"/>
</dbReference>
<evidence type="ECO:0000313" key="10">
    <source>
        <dbReference type="EMBL" id="GGC51548.1"/>
    </source>
</evidence>
<dbReference type="PROSITE" id="PS51671">
    <property type="entry name" value="ACT"/>
    <property type="match status" value="1"/>
</dbReference>
<keyword evidence="6 8" id="KW-0100">Branched-chain amino acid biosynthesis</keyword>
<evidence type="ECO:0000256" key="6">
    <source>
        <dbReference type="ARBA" id="ARBA00023304"/>
    </source>
</evidence>
<comment type="function">
    <text evidence="8">Catalyzes the conversion of 2 pyruvate molecules into acetolactate in the first common step of the biosynthetic pathway of the branched-amino acids such as leucine, isoleucine, and valine.</text>
</comment>
<dbReference type="EC" id="2.2.1.6" evidence="8"/>
<accession>A0ABQ1N252</accession>
<sequence>MLSRRGKIKLNPEFMNRYTILIYTENFIGILNRITIIFTRRGINIDALTASESRLDGIHKITIECAVTEEQIIQLVKQIEKITDVIKAYYFMDTEVVYQEIALYKLPIDSLDASLEKVIRQYNAHIIAAEKEFVVIEFTGHKEDTQALLETLKPYNLLEFSRSGRVAIAKPRFSVSEYLNNQTL</sequence>
<dbReference type="PANTHER" id="PTHR30239:SF0">
    <property type="entry name" value="ACETOLACTATE SYNTHASE SMALL SUBUNIT 1, CHLOROPLASTIC"/>
    <property type="match status" value="1"/>
</dbReference>
<protein>
    <recommendedName>
        <fullName evidence="8">Acetolactate synthase small subunit</fullName>
        <shortName evidence="8">AHAS</shortName>
        <shortName evidence="8">ALS</shortName>
        <ecNumber evidence="8">2.2.1.6</ecNumber>
    </recommendedName>
    <alternativeName>
        <fullName evidence="8">Acetohydroxy-acid synthase small subunit</fullName>
    </alternativeName>
</protein>
<evidence type="ECO:0000256" key="3">
    <source>
        <dbReference type="ARBA" id="ARBA00006341"/>
    </source>
</evidence>
<dbReference type="CDD" id="cd04878">
    <property type="entry name" value="ACT_AHAS"/>
    <property type="match status" value="1"/>
</dbReference>
<evidence type="ECO:0000256" key="5">
    <source>
        <dbReference type="ARBA" id="ARBA00022605"/>
    </source>
</evidence>
<keyword evidence="8" id="KW-0808">Transferase</keyword>
<dbReference type="Gene3D" id="3.30.70.1150">
    <property type="entry name" value="ACT-like. Chain A, domain 2"/>
    <property type="match status" value="1"/>
</dbReference>
<comment type="pathway">
    <text evidence="1 8">Amino-acid biosynthesis; L-isoleucine biosynthesis; L-isoleucine from 2-oxobutanoate: step 1/4.</text>
</comment>
<organism evidence="10 11">
    <name type="scientific">Belliella aquatica</name>
    <dbReference type="NCBI Taxonomy" id="1323734"/>
    <lineage>
        <taxon>Bacteria</taxon>
        <taxon>Pseudomonadati</taxon>
        <taxon>Bacteroidota</taxon>
        <taxon>Cytophagia</taxon>
        <taxon>Cytophagales</taxon>
        <taxon>Cyclobacteriaceae</taxon>
        <taxon>Belliella</taxon>
    </lineage>
</organism>
<dbReference type="SUPFAM" id="SSF55021">
    <property type="entry name" value="ACT-like"/>
    <property type="match status" value="2"/>
</dbReference>
<dbReference type="InterPro" id="IPR039557">
    <property type="entry name" value="AHAS_ACT"/>
</dbReference>
<evidence type="ECO:0000256" key="8">
    <source>
        <dbReference type="RuleBase" id="RU368092"/>
    </source>
</evidence>
<evidence type="ECO:0000256" key="2">
    <source>
        <dbReference type="ARBA" id="ARBA00005025"/>
    </source>
</evidence>
<dbReference type="InterPro" id="IPR045865">
    <property type="entry name" value="ACT-like_dom_sf"/>
</dbReference>
<dbReference type="Pfam" id="PF10369">
    <property type="entry name" value="ALS_ss_C"/>
    <property type="match status" value="1"/>
</dbReference>
<comment type="caution">
    <text evidence="10">The sequence shown here is derived from an EMBL/GenBank/DDBJ whole genome shotgun (WGS) entry which is preliminary data.</text>
</comment>
<name>A0ABQ1N252_9BACT</name>
<dbReference type="InterPro" id="IPR002912">
    <property type="entry name" value="ACT_dom"/>
</dbReference>
<evidence type="ECO:0000313" key="11">
    <source>
        <dbReference type="Proteomes" id="UP000635885"/>
    </source>
</evidence>
<evidence type="ECO:0000259" key="9">
    <source>
        <dbReference type="PROSITE" id="PS51671"/>
    </source>
</evidence>
<evidence type="ECO:0000256" key="1">
    <source>
        <dbReference type="ARBA" id="ARBA00004974"/>
    </source>
</evidence>
<dbReference type="PANTHER" id="PTHR30239">
    <property type="entry name" value="ACETOLACTATE SYNTHASE SMALL SUBUNIT"/>
    <property type="match status" value="1"/>
</dbReference>
<dbReference type="Gene3D" id="3.30.70.260">
    <property type="match status" value="1"/>
</dbReference>
<dbReference type="Pfam" id="PF22629">
    <property type="entry name" value="ACT_AHAS_ss"/>
    <property type="match status" value="1"/>
</dbReference>
<dbReference type="InterPro" id="IPR019455">
    <property type="entry name" value="Acetolactate_synth_ssu_C"/>
</dbReference>
<keyword evidence="11" id="KW-1185">Reference proteome</keyword>
<comment type="similarity">
    <text evidence="3 8">Belongs to the acetolactate synthase small subunit family.</text>
</comment>
<dbReference type="InterPro" id="IPR027271">
    <property type="entry name" value="Acetolactate_synth/TF_NikR_C"/>
</dbReference>
<dbReference type="Proteomes" id="UP000635885">
    <property type="component" value="Unassembled WGS sequence"/>
</dbReference>